<gene>
    <name evidence="3" type="ORF">IO98_06045</name>
</gene>
<dbReference type="NCBIfam" id="NF006753">
    <property type="entry name" value="PRK09273.1"/>
    <property type="match status" value="1"/>
</dbReference>
<evidence type="ECO:0000256" key="1">
    <source>
        <dbReference type="ARBA" id="ARBA00008754"/>
    </source>
</evidence>
<dbReference type="InterPro" id="IPR036569">
    <property type="entry name" value="RpiB_LacA_LacB_sf"/>
</dbReference>
<dbReference type="RefSeq" id="WP_038278990.1">
    <property type="nucleotide sequence ID" value="NZ_JPME01000008.1"/>
</dbReference>
<name>A0A084JPQ4_9FIRM</name>
<dbReference type="GO" id="GO:0005975">
    <property type="term" value="P:carbohydrate metabolic process"/>
    <property type="evidence" value="ECO:0007669"/>
    <property type="project" value="InterPro"/>
</dbReference>
<dbReference type="PANTHER" id="PTHR30345:SF6">
    <property type="entry name" value="RIBOSE 5-PHOSPHATE ISOMERASE"/>
    <property type="match status" value="1"/>
</dbReference>
<dbReference type="AlphaFoldDB" id="A0A084JPQ4"/>
<dbReference type="Pfam" id="PF02502">
    <property type="entry name" value="LacAB_rpiB"/>
    <property type="match status" value="1"/>
</dbReference>
<keyword evidence="4" id="KW-1185">Reference proteome</keyword>
<dbReference type="GO" id="GO:0016861">
    <property type="term" value="F:intramolecular oxidoreductase activity, interconverting aldoses and ketoses"/>
    <property type="evidence" value="ECO:0007669"/>
    <property type="project" value="UniProtKB-ARBA"/>
</dbReference>
<comment type="similarity">
    <text evidence="1">Belongs to the LacAB/RpiB family.</text>
</comment>
<dbReference type="OrthoDB" id="1778624at2"/>
<evidence type="ECO:0000259" key="2">
    <source>
        <dbReference type="Pfam" id="PF12408"/>
    </source>
</evidence>
<dbReference type="PANTHER" id="PTHR30345">
    <property type="entry name" value="RIBOSE-5-PHOSPHATE ISOMERASE B"/>
    <property type="match status" value="1"/>
</dbReference>
<evidence type="ECO:0000313" key="4">
    <source>
        <dbReference type="Proteomes" id="UP000028525"/>
    </source>
</evidence>
<dbReference type="Pfam" id="PF12408">
    <property type="entry name" value="DUF3666"/>
    <property type="match status" value="1"/>
</dbReference>
<organism evidence="3 4">
    <name type="scientific">Lacrimispora celerecrescens</name>
    <dbReference type="NCBI Taxonomy" id="29354"/>
    <lineage>
        <taxon>Bacteria</taxon>
        <taxon>Bacillati</taxon>
        <taxon>Bacillota</taxon>
        <taxon>Clostridia</taxon>
        <taxon>Lachnospirales</taxon>
        <taxon>Lachnospiraceae</taxon>
        <taxon>Lacrimispora</taxon>
    </lineage>
</organism>
<accession>A0A084JPQ4</accession>
<proteinExistence type="inferred from homology"/>
<evidence type="ECO:0000313" key="3">
    <source>
        <dbReference type="EMBL" id="KEZ90938.1"/>
    </source>
</evidence>
<protein>
    <recommendedName>
        <fullName evidence="2">Ribose-5-phosphate isomerase C-terminal domain-containing protein</fullName>
    </recommendedName>
</protein>
<dbReference type="Gene3D" id="3.40.1400.10">
    <property type="entry name" value="Sugar-phosphate isomerase, RpiB/LacA/LacB"/>
    <property type="match status" value="1"/>
</dbReference>
<reference evidence="3 4" key="1">
    <citation type="submission" date="2014-07" db="EMBL/GenBank/DDBJ databases">
        <title>Draft genome of Clostridium celerecrescens 152B isolated from sediments associated with methane hydrate from Krishna Godavari basin.</title>
        <authorList>
            <person name="Honkalas V.S."/>
            <person name="Dabir A.P."/>
            <person name="Arora P."/>
            <person name="Dhakephalkar P.K."/>
        </authorList>
    </citation>
    <scope>NUCLEOTIDE SEQUENCE [LARGE SCALE GENOMIC DNA]</scope>
    <source>
        <strain evidence="3 4">152B</strain>
    </source>
</reference>
<dbReference type="InterPro" id="IPR003500">
    <property type="entry name" value="RpiB_LacA_LacB"/>
</dbReference>
<dbReference type="InterPro" id="IPR022133">
    <property type="entry name" value="Ribose_5_isomerase_C"/>
</dbReference>
<dbReference type="EMBL" id="JPME01000008">
    <property type="protein sequence ID" value="KEZ90938.1"/>
    <property type="molecule type" value="Genomic_DNA"/>
</dbReference>
<dbReference type="Proteomes" id="UP000028525">
    <property type="component" value="Unassembled WGS sequence"/>
</dbReference>
<sequence length="227" mass="24897">MKIALLNEFSQAPKNGIILKELKSVAEPMGHQVYNAAMEKPLSDQDVPEAYTKENPRLTYLHLGIQSALLLNSGAVDFVVTGCGTGQGALMSLNMYPGVVCGYCIEPTDAYLFLQINNGNALSLPFAKGFGWGAELNLNNIFTRAFGSPKGMGYPEGRKEAQNRNANLLFEVKKQVAKPLLEALKSMDPQMVKECMIPRFLDCFYEGCKDEEIKAFVDQMAADANGK</sequence>
<dbReference type="SUPFAM" id="SSF89623">
    <property type="entry name" value="Ribose/Galactose isomerase RpiB/AlsB"/>
    <property type="match status" value="1"/>
</dbReference>
<feature type="domain" description="Ribose-5-phosphate isomerase C-terminal" evidence="2">
    <location>
        <begin position="177"/>
        <end position="219"/>
    </location>
</feature>
<dbReference type="STRING" id="29354.IO98_06045"/>
<comment type="caution">
    <text evidence="3">The sequence shown here is derived from an EMBL/GenBank/DDBJ whole genome shotgun (WGS) entry which is preliminary data.</text>
</comment>